<feature type="transmembrane region" description="Helical" evidence="1">
    <location>
        <begin position="12"/>
        <end position="30"/>
    </location>
</feature>
<dbReference type="AlphaFoldDB" id="A5GEU9"/>
<dbReference type="OrthoDB" id="5398713at2"/>
<dbReference type="EMBL" id="CP000698">
    <property type="protein sequence ID" value="ABQ25954.1"/>
    <property type="molecule type" value="Genomic_DNA"/>
</dbReference>
<dbReference type="InterPro" id="IPR024623">
    <property type="entry name" value="YtxH"/>
</dbReference>
<dbReference type="PANTHER" id="PTHR35792">
    <property type="entry name" value="GENERAL STRESS PROTEIN"/>
    <property type="match status" value="1"/>
</dbReference>
<evidence type="ECO:0000256" key="1">
    <source>
        <dbReference type="SAM" id="Phobius"/>
    </source>
</evidence>
<dbReference type="HOGENOM" id="CLU_105320_5_3_7"/>
<dbReference type="InterPro" id="IPR052928">
    <property type="entry name" value="Desiccation-related_membrane"/>
</dbReference>
<keyword evidence="1" id="KW-0472">Membrane</keyword>
<gene>
    <name evidence="2" type="ordered locus">Gura_1763</name>
</gene>
<proteinExistence type="predicted"/>
<name>A5GEU9_GEOUR</name>
<dbReference type="STRING" id="351605.Gura_1763"/>
<evidence type="ECO:0000313" key="2">
    <source>
        <dbReference type="EMBL" id="ABQ25954.1"/>
    </source>
</evidence>
<evidence type="ECO:0008006" key="4">
    <source>
        <dbReference type="Google" id="ProtNLM"/>
    </source>
</evidence>
<keyword evidence="3" id="KW-1185">Reference proteome</keyword>
<organism evidence="2 3">
    <name type="scientific">Geotalea uraniireducens (strain Rf4)</name>
    <name type="common">Geobacter uraniireducens</name>
    <dbReference type="NCBI Taxonomy" id="351605"/>
    <lineage>
        <taxon>Bacteria</taxon>
        <taxon>Pseudomonadati</taxon>
        <taxon>Thermodesulfobacteriota</taxon>
        <taxon>Desulfuromonadia</taxon>
        <taxon>Geobacterales</taxon>
        <taxon>Geobacteraceae</taxon>
        <taxon>Geotalea</taxon>
    </lineage>
</organism>
<keyword evidence="1" id="KW-1133">Transmembrane helix</keyword>
<dbReference type="Proteomes" id="UP000006695">
    <property type="component" value="Chromosome"/>
</dbReference>
<evidence type="ECO:0000313" key="3">
    <source>
        <dbReference type="Proteomes" id="UP000006695"/>
    </source>
</evidence>
<dbReference type="Pfam" id="PF12732">
    <property type="entry name" value="YtxH"/>
    <property type="match status" value="1"/>
</dbReference>
<reference evidence="2 3" key="1">
    <citation type="submission" date="2007-05" db="EMBL/GenBank/DDBJ databases">
        <title>Complete sequence of Geobacter uraniireducens Rf4.</title>
        <authorList>
            <consortium name="US DOE Joint Genome Institute"/>
            <person name="Copeland A."/>
            <person name="Lucas S."/>
            <person name="Lapidus A."/>
            <person name="Barry K."/>
            <person name="Detter J.C."/>
            <person name="Glavina del Rio T."/>
            <person name="Hammon N."/>
            <person name="Israni S."/>
            <person name="Dalin E."/>
            <person name="Tice H."/>
            <person name="Pitluck S."/>
            <person name="Chertkov O."/>
            <person name="Brettin T."/>
            <person name="Bruce D."/>
            <person name="Han C."/>
            <person name="Schmutz J."/>
            <person name="Larimer F."/>
            <person name="Land M."/>
            <person name="Hauser L."/>
            <person name="Kyrpides N."/>
            <person name="Mikhailova N."/>
            <person name="Shelobolina E."/>
            <person name="Aklujkar M."/>
            <person name="Lovley D."/>
            <person name="Richardson P."/>
        </authorList>
    </citation>
    <scope>NUCLEOTIDE SEQUENCE [LARGE SCALE GENOMIC DNA]</scope>
    <source>
        <strain evidence="2 3">Rf4</strain>
    </source>
</reference>
<protein>
    <recommendedName>
        <fullName evidence="4">YtxH domain-containing protein</fullName>
    </recommendedName>
</protein>
<dbReference type="PANTHER" id="PTHR35792:SF2">
    <property type="entry name" value="GENERAL STRESS PROTEIN"/>
    <property type="match status" value="1"/>
</dbReference>
<accession>A5GEU9</accession>
<keyword evidence="1" id="KW-0812">Transmembrane</keyword>
<dbReference type="KEGG" id="gur:Gura_1763"/>
<dbReference type="RefSeq" id="WP_011938660.1">
    <property type="nucleotide sequence ID" value="NC_009483.1"/>
</dbReference>
<sequence length="81" mass="8749">MANNRNNESAAMMAFLTGAVLAAGVTLLLTPKTGKEVREKLGEAKEEALDKLKCCAKEAKFKMSRKTKGDALQYDGGDAWI</sequence>